<dbReference type="Proteomes" id="UP000239724">
    <property type="component" value="Unassembled WGS sequence"/>
</dbReference>
<evidence type="ECO:0000313" key="2">
    <source>
        <dbReference type="Proteomes" id="UP000239724"/>
    </source>
</evidence>
<accession>A0A2S6NK05</accession>
<keyword evidence="2" id="KW-1185">Reference proteome</keyword>
<protein>
    <submittedName>
        <fullName evidence="1">Uncharacterized protein</fullName>
    </submittedName>
</protein>
<dbReference type="EMBL" id="NHRY01000076">
    <property type="protein sequence ID" value="PPQ35223.1"/>
    <property type="molecule type" value="Genomic_DNA"/>
</dbReference>
<organism evidence="1 2">
    <name type="scientific">Rhodopila globiformis</name>
    <name type="common">Rhodopseudomonas globiformis</name>
    <dbReference type="NCBI Taxonomy" id="1071"/>
    <lineage>
        <taxon>Bacteria</taxon>
        <taxon>Pseudomonadati</taxon>
        <taxon>Pseudomonadota</taxon>
        <taxon>Alphaproteobacteria</taxon>
        <taxon>Acetobacterales</taxon>
        <taxon>Acetobacteraceae</taxon>
        <taxon>Rhodopila</taxon>
    </lineage>
</organism>
<sequence>MQYRIVNGHYQAFIGGEFARWQNPPFAWVDVPEDAILHRHDNPTGEAVACWSGRTIICFIQGNGA</sequence>
<proteinExistence type="predicted"/>
<reference evidence="1 2" key="1">
    <citation type="journal article" date="2018" name="Arch. Microbiol.">
        <title>New insights into the metabolic potential of the phototrophic purple bacterium Rhodopila globiformis DSM 161(T) from its draft genome sequence and evidence for a vanadium-dependent nitrogenase.</title>
        <authorList>
            <person name="Imhoff J.F."/>
            <person name="Rahn T."/>
            <person name="Kunzel S."/>
            <person name="Neulinger S.C."/>
        </authorList>
    </citation>
    <scope>NUCLEOTIDE SEQUENCE [LARGE SCALE GENOMIC DNA]</scope>
    <source>
        <strain evidence="1 2">DSM 161</strain>
    </source>
</reference>
<name>A0A2S6NK05_RHOGL</name>
<dbReference type="AlphaFoldDB" id="A0A2S6NK05"/>
<gene>
    <name evidence="1" type="ORF">CCS01_08455</name>
</gene>
<comment type="caution">
    <text evidence="1">The sequence shown here is derived from an EMBL/GenBank/DDBJ whole genome shotgun (WGS) entry which is preliminary data.</text>
</comment>
<evidence type="ECO:0000313" key="1">
    <source>
        <dbReference type="EMBL" id="PPQ35223.1"/>
    </source>
</evidence>